<keyword evidence="1" id="KW-0677">Repeat</keyword>
<dbReference type="AlphaFoldDB" id="A0A838ZL96"/>
<evidence type="ECO:0000313" key="4">
    <source>
        <dbReference type="EMBL" id="MBA5629234.1"/>
    </source>
</evidence>
<keyword evidence="2 3" id="KW-0802">TPR repeat</keyword>
<dbReference type="PANTHER" id="PTHR44858:SF1">
    <property type="entry name" value="UDP-N-ACETYLGLUCOSAMINE--PEPTIDE N-ACETYLGLUCOSAMINYLTRANSFERASE SPINDLY-RELATED"/>
    <property type="match status" value="1"/>
</dbReference>
<evidence type="ECO:0000256" key="3">
    <source>
        <dbReference type="PROSITE-ProRule" id="PRU00339"/>
    </source>
</evidence>
<sequence length="274" mass="32170">MKNFIYILLPFYLVSCLNKSQPKQNLKSPDYYFALAKKYGSQQQGSEIQQIYYDSVLYVDPNNANTWWEKSTWEIKIGNYIKYFEYMNKAVELDPGAHLGWRGAVKLYYLHDYDGALKDFFDLKKLYPNATSLAARGEDLDFLIGSAYWQKNDFEEAIKYFNKSISENKNGEEWADVYTFVYLGICYNETGEKDSAKIQFEKALKYYKQCVDAYYYLSKIYLEEGNKVVALNHINNAIDYADKGFIKQDSYRDVLGQIYYSDLTDLRNSIRSDK</sequence>
<gene>
    <name evidence="4" type="ORF">HU137_05550</name>
</gene>
<evidence type="ECO:0000256" key="1">
    <source>
        <dbReference type="ARBA" id="ARBA00022737"/>
    </source>
</evidence>
<dbReference type="SUPFAM" id="SSF48452">
    <property type="entry name" value="TPR-like"/>
    <property type="match status" value="2"/>
</dbReference>
<name>A0A838ZL96_9FLAO</name>
<dbReference type="EMBL" id="JACDZE010000001">
    <property type="protein sequence ID" value="MBA5629234.1"/>
    <property type="molecule type" value="Genomic_DNA"/>
</dbReference>
<dbReference type="InterPro" id="IPR011990">
    <property type="entry name" value="TPR-like_helical_dom_sf"/>
</dbReference>
<feature type="repeat" description="TPR" evidence="3">
    <location>
        <begin position="138"/>
        <end position="171"/>
    </location>
</feature>
<dbReference type="Pfam" id="PF13432">
    <property type="entry name" value="TPR_16"/>
    <property type="match status" value="1"/>
</dbReference>
<proteinExistence type="predicted"/>
<accession>A0A838ZL96</accession>
<dbReference type="PROSITE" id="PS50005">
    <property type="entry name" value="TPR"/>
    <property type="match status" value="1"/>
</dbReference>
<keyword evidence="5" id="KW-1185">Reference proteome</keyword>
<organism evidence="4 5">
    <name type="scientific">Moheibacter lacus</name>
    <dbReference type="NCBI Taxonomy" id="2745851"/>
    <lineage>
        <taxon>Bacteria</taxon>
        <taxon>Pseudomonadati</taxon>
        <taxon>Bacteroidota</taxon>
        <taxon>Flavobacteriia</taxon>
        <taxon>Flavobacteriales</taxon>
        <taxon>Weeksellaceae</taxon>
        <taxon>Moheibacter</taxon>
    </lineage>
</organism>
<protein>
    <submittedName>
        <fullName evidence="4">Tetratricopeptide repeat protein</fullName>
    </submittedName>
</protein>
<dbReference type="Pfam" id="PF13181">
    <property type="entry name" value="TPR_8"/>
    <property type="match status" value="1"/>
</dbReference>
<dbReference type="Proteomes" id="UP000552241">
    <property type="component" value="Unassembled WGS sequence"/>
</dbReference>
<dbReference type="RefSeq" id="WP_182042797.1">
    <property type="nucleotide sequence ID" value="NZ_JACDZE010000001.1"/>
</dbReference>
<comment type="caution">
    <text evidence="4">The sequence shown here is derived from an EMBL/GenBank/DDBJ whole genome shotgun (WGS) entry which is preliminary data.</text>
</comment>
<dbReference type="PANTHER" id="PTHR44858">
    <property type="entry name" value="TETRATRICOPEPTIDE REPEAT PROTEIN 6"/>
    <property type="match status" value="1"/>
</dbReference>
<dbReference type="InterPro" id="IPR019734">
    <property type="entry name" value="TPR_rpt"/>
</dbReference>
<evidence type="ECO:0000313" key="5">
    <source>
        <dbReference type="Proteomes" id="UP000552241"/>
    </source>
</evidence>
<dbReference type="Gene3D" id="1.25.40.10">
    <property type="entry name" value="Tetratricopeptide repeat domain"/>
    <property type="match status" value="1"/>
</dbReference>
<evidence type="ECO:0000256" key="2">
    <source>
        <dbReference type="ARBA" id="ARBA00022803"/>
    </source>
</evidence>
<dbReference type="InterPro" id="IPR050498">
    <property type="entry name" value="Ycf3"/>
</dbReference>
<dbReference type="SMART" id="SM00028">
    <property type="entry name" value="TPR"/>
    <property type="match status" value="3"/>
</dbReference>
<reference evidence="4 5" key="1">
    <citation type="submission" date="2020-07" db="EMBL/GenBank/DDBJ databases">
        <title>Moheibacter lacus sp. nov., a member of the family Flavobacteriaceae isolated from freshwater lake sediment.</title>
        <authorList>
            <person name="Liu Y."/>
        </authorList>
    </citation>
    <scope>NUCLEOTIDE SEQUENCE [LARGE SCALE GENOMIC DNA]</scope>
    <source>
        <strain evidence="4 5">BDHS18</strain>
    </source>
</reference>